<evidence type="ECO:0000313" key="8">
    <source>
        <dbReference type="EMBL" id="ARU04654.1"/>
    </source>
</evidence>
<evidence type="ECO:0000259" key="7">
    <source>
        <dbReference type="SMART" id="SM00829"/>
    </source>
</evidence>
<dbReference type="Pfam" id="PF08240">
    <property type="entry name" value="ADH_N"/>
    <property type="match status" value="1"/>
</dbReference>
<comment type="cofactor">
    <cofactor evidence="1 6">
        <name>Zn(2+)</name>
        <dbReference type="ChEBI" id="CHEBI:29105"/>
    </cofactor>
</comment>
<dbReference type="OrthoDB" id="9770544at2"/>
<dbReference type="AlphaFoldDB" id="A0A1Y0ELX0"/>
<evidence type="ECO:0000256" key="6">
    <source>
        <dbReference type="RuleBase" id="RU361277"/>
    </source>
</evidence>
<dbReference type="SUPFAM" id="SSF50129">
    <property type="entry name" value="GroES-like"/>
    <property type="match status" value="1"/>
</dbReference>
<dbReference type="GO" id="GO:0008270">
    <property type="term" value="F:zinc ion binding"/>
    <property type="evidence" value="ECO:0007669"/>
    <property type="project" value="InterPro"/>
</dbReference>
<dbReference type="SMART" id="SM00829">
    <property type="entry name" value="PKS_ER"/>
    <property type="match status" value="1"/>
</dbReference>
<dbReference type="SUPFAM" id="SSF51735">
    <property type="entry name" value="NAD(P)-binding Rossmann-fold domains"/>
    <property type="match status" value="1"/>
</dbReference>
<reference evidence="8 9" key="1">
    <citation type="submission" date="2017-05" db="EMBL/GenBank/DDBJ databases">
        <authorList>
            <person name="Song R."/>
            <person name="Chenine A.L."/>
            <person name="Ruprecht R.M."/>
        </authorList>
    </citation>
    <scope>NUCLEOTIDE SEQUENCE [LARGE SCALE GENOMIC DNA]</scope>
    <source>
        <strain evidence="8 9">DSM 26136</strain>
    </source>
</reference>
<dbReference type="RefSeq" id="WP_087279660.1">
    <property type="nucleotide sequence ID" value="NZ_CP021455.1"/>
</dbReference>
<keyword evidence="4 6" id="KW-0862">Zinc</keyword>
<comment type="similarity">
    <text evidence="2 6">Belongs to the zinc-containing alcohol dehydrogenase family.</text>
</comment>
<dbReference type="Gene3D" id="3.40.50.720">
    <property type="entry name" value="NAD(P)-binding Rossmann-like Domain"/>
    <property type="match status" value="1"/>
</dbReference>
<organism evidence="8 9">
    <name type="scientific">Comamonas serinivorans</name>
    <dbReference type="NCBI Taxonomy" id="1082851"/>
    <lineage>
        <taxon>Bacteria</taxon>
        <taxon>Pseudomonadati</taxon>
        <taxon>Pseudomonadota</taxon>
        <taxon>Betaproteobacteria</taxon>
        <taxon>Burkholderiales</taxon>
        <taxon>Comamonadaceae</taxon>
        <taxon>Comamonas</taxon>
    </lineage>
</organism>
<evidence type="ECO:0000256" key="3">
    <source>
        <dbReference type="ARBA" id="ARBA00022723"/>
    </source>
</evidence>
<dbReference type="EMBL" id="CP021455">
    <property type="protein sequence ID" value="ARU04654.1"/>
    <property type="molecule type" value="Genomic_DNA"/>
</dbReference>
<sequence>MKIQAALTPEAHAPFQLQEVELDTPRAGEILVRIVGVGLCHTDLAATQGIMPLTFPAVLGHEGAGVVEQIGEDVRKVQVGDRVTISFASCGHCAHCAHGDPAYCHTMGALNYAGVRPDGSKSLRQGDTQVSGNFFGQSSFASHALTRERNVVKVPDDVPLEIAGTLGCGIQTGAGAVMRSFACPAGSSLLVTGGGAVGLSAVMAAVVQGCRTILVVEPNAARREMALSLGATHVIDPAAHTDLAAAVRAIEADGVDFMLDTSGQPAVIAIAPQVLIPKGTFGFVGIPPLHAVGMSLPGTLIEAMGKGFTYRGIIEGDSDPDVFIPQLIDLFRQGRFPFDRLITTYPLADINRAVAEQHQGLCIKPVLLP</sequence>
<evidence type="ECO:0000256" key="4">
    <source>
        <dbReference type="ARBA" id="ARBA00022833"/>
    </source>
</evidence>
<dbReference type="Gene3D" id="3.90.180.10">
    <property type="entry name" value="Medium-chain alcohol dehydrogenases, catalytic domain"/>
    <property type="match status" value="1"/>
</dbReference>
<keyword evidence="3 6" id="KW-0479">Metal-binding</keyword>
<protein>
    <submittedName>
        <fullName evidence="8">NAD(P)-dependent alcohol dehydrogenase</fullName>
    </submittedName>
</protein>
<dbReference type="KEGG" id="cser:CCO03_08190"/>
<keyword evidence="9" id="KW-1185">Reference proteome</keyword>
<evidence type="ECO:0000313" key="9">
    <source>
        <dbReference type="Proteomes" id="UP000196138"/>
    </source>
</evidence>
<evidence type="ECO:0000256" key="1">
    <source>
        <dbReference type="ARBA" id="ARBA00001947"/>
    </source>
</evidence>
<dbReference type="InterPro" id="IPR011032">
    <property type="entry name" value="GroES-like_sf"/>
</dbReference>
<name>A0A1Y0ELX0_9BURK</name>
<dbReference type="GO" id="GO:0016616">
    <property type="term" value="F:oxidoreductase activity, acting on the CH-OH group of donors, NAD or NADP as acceptor"/>
    <property type="evidence" value="ECO:0007669"/>
    <property type="project" value="UniProtKB-ARBA"/>
</dbReference>
<dbReference type="Pfam" id="PF00107">
    <property type="entry name" value="ADH_zinc_N"/>
    <property type="match status" value="1"/>
</dbReference>
<evidence type="ECO:0000256" key="2">
    <source>
        <dbReference type="ARBA" id="ARBA00008072"/>
    </source>
</evidence>
<dbReference type="CDD" id="cd08278">
    <property type="entry name" value="benzyl_alcohol_DH"/>
    <property type="match status" value="1"/>
</dbReference>
<dbReference type="PANTHER" id="PTHR43350">
    <property type="entry name" value="NAD-DEPENDENT ALCOHOL DEHYDROGENASE"/>
    <property type="match status" value="1"/>
</dbReference>
<feature type="domain" description="Enoyl reductase (ER)" evidence="7">
    <location>
        <begin position="10"/>
        <end position="367"/>
    </location>
</feature>
<proteinExistence type="inferred from homology"/>
<dbReference type="InterPro" id="IPR036291">
    <property type="entry name" value="NAD(P)-bd_dom_sf"/>
</dbReference>
<dbReference type="InterPro" id="IPR013154">
    <property type="entry name" value="ADH-like_N"/>
</dbReference>
<dbReference type="PANTHER" id="PTHR43350:SF17">
    <property type="entry name" value="NAD-DEPENDENT ALCOHOL DEHYDROGENASE"/>
    <property type="match status" value="1"/>
</dbReference>
<keyword evidence="5" id="KW-0560">Oxidoreductase</keyword>
<dbReference type="Proteomes" id="UP000196138">
    <property type="component" value="Chromosome"/>
</dbReference>
<accession>A0A1Y0ELX0</accession>
<evidence type="ECO:0000256" key="5">
    <source>
        <dbReference type="ARBA" id="ARBA00023002"/>
    </source>
</evidence>
<dbReference type="InterPro" id="IPR020843">
    <property type="entry name" value="ER"/>
</dbReference>
<dbReference type="PROSITE" id="PS00059">
    <property type="entry name" value="ADH_ZINC"/>
    <property type="match status" value="1"/>
</dbReference>
<dbReference type="InterPro" id="IPR002328">
    <property type="entry name" value="ADH_Zn_CS"/>
</dbReference>
<gene>
    <name evidence="8" type="ORF">CCO03_08190</name>
</gene>
<dbReference type="InterPro" id="IPR013149">
    <property type="entry name" value="ADH-like_C"/>
</dbReference>